<sequence>MASRVKEQDGSPSPDTGPATNTNAVAPTSEAAALLLGLAEAPGTSMLTPRLWYIVKIQDIVDQVAGLAIDAHQEENKFNTFTYFPKLPLELRRQIWKEAAKFPRLVPVSVTEGMGGGFKSPIWWIYQRIKCLQPGVLQASYESRIECMESFELALGAELHPDHCKVPRPESDLVPNEPTIWLNLALDTLFISKHFGGLCYENSGWLHPGLSHAYITLRIKGLRSVAFEVKDFEADIGLYDALEEFLVYHRNLQEITLVIARHIPNDVTRGVLELVGIKGKSAHFRAHKVATMVKKGFRSVEAKVAETAESKYLMKPRSLANNTVVFGGLSFPLNGLMRDENPSPEALAKYAEESKYQQPAVKVMALARGGARV</sequence>
<accession>A0A1L7WK89</accession>
<dbReference type="AlphaFoldDB" id="A0A1L7WK89"/>
<feature type="region of interest" description="Disordered" evidence="1">
    <location>
        <begin position="1"/>
        <end position="24"/>
    </location>
</feature>
<evidence type="ECO:0000313" key="4">
    <source>
        <dbReference type="Proteomes" id="UP000184330"/>
    </source>
</evidence>
<name>A0A1L7WK89_9HELO</name>
<evidence type="ECO:0000256" key="1">
    <source>
        <dbReference type="SAM" id="MobiDB-lite"/>
    </source>
</evidence>
<dbReference type="PANTHER" id="PTHR35910">
    <property type="entry name" value="2EXR DOMAIN-CONTAINING PROTEIN"/>
    <property type="match status" value="1"/>
</dbReference>
<dbReference type="Pfam" id="PF20150">
    <property type="entry name" value="2EXR"/>
    <property type="match status" value="1"/>
</dbReference>
<keyword evidence="4" id="KW-1185">Reference proteome</keyword>
<dbReference type="OrthoDB" id="3513892at2759"/>
<dbReference type="EMBL" id="FJOG01000003">
    <property type="protein sequence ID" value="CZR53185.1"/>
    <property type="molecule type" value="Genomic_DNA"/>
</dbReference>
<dbReference type="PANTHER" id="PTHR35910:SF6">
    <property type="entry name" value="2EXR DOMAIN-CONTAINING PROTEIN"/>
    <property type="match status" value="1"/>
</dbReference>
<reference evidence="3 4" key="1">
    <citation type="submission" date="2016-03" db="EMBL/GenBank/DDBJ databases">
        <authorList>
            <person name="Ploux O."/>
        </authorList>
    </citation>
    <scope>NUCLEOTIDE SEQUENCE [LARGE SCALE GENOMIC DNA]</scope>
    <source>
        <strain evidence="3 4">UAMH 11012</strain>
    </source>
</reference>
<evidence type="ECO:0000313" key="3">
    <source>
        <dbReference type="EMBL" id="CZR53185.1"/>
    </source>
</evidence>
<evidence type="ECO:0000259" key="2">
    <source>
        <dbReference type="Pfam" id="PF20150"/>
    </source>
</evidence>
<feature type="compositionally biased region" description="Polar residues" evidence="1">
    <location>
        <begin position="10"/>
        <end position="24"/>
    </location>
</feature>
<protein>
    <recommendedName>
        <fullName evidence="2">2EXR domain-containing protein</fullName>
    </recommendedName>
</protein>
<proteinExistence type="predicted"/>
<organism evidence="3 4">
    <name type="scientific">Phialocephala subalpina</name>
    <dbReference type="NCBI Taxonomy" id="576137"/>
    <lineage>
        <taxon>Eukaryota</taxon>
        <taxon>Fungi</taxon>
        <taxon>Dikarya</taxon>
        <taxon>Ascomycota</taxon>
        <taxon>Pezizomycotina</taxon>
        <taxon>Leotiomycetes</taxon>
        <taxon>Helotiales</taxon>
        <taxon>Mollisiaceae</taxon>
        <taxon>Phialocephala</taxon>
        <taxon>Phialocephala fortinii species complex</taxon>
    </lineage>
</organism>
<gene>
    <name evidence="3" type="ORF">PAC_03063</name>
</gene>
<feature type="domain" description="2EXR" evidence="2">
    <location>
        <begin position="81"/>
        <end position="189"/>
    </location>
</feature>
<dbReference type="InterPro" id="IPR045518">
    <property type="entry name" value="2EXR"/>
</dbReference>
<dbReference type="Proteomes" id="UP000184330">
    <property type="component" value="Unassembled WGS sequence"/>
</dbReference>